<organism evidence="1 2">
    <name type="scientific">Dentiscutata erythropus</name>
    <dbReference type="NCBI Taxonomy" id="1348616"/>
    <lineage>
        <taxon>Eukaryota</taxon>
        <taxon>Fungi</taxon>
        <taxon>Fungi incertae sedis</taxon>
        <taxon>Mucoromycota</taxon>
        <taxon>Glomeromycotina</taxon>
        <taxon>Glomeromycetes</taxon>
        <taxon>Diversisporales</taxon>
        <taxon>Gigasporaceae</taxon>
        <taxon>Dentiscutata</taxon>
    </lineage>
</organism>
<keyword evidence="2" id="KW-1185">Reference proteome</keyword>
<accession>A0A9N9P3S5</accession>
<name>A0A9N9P3S5_9GLOM</name>
<dbReference type="Proteomes" id="UP000789405">
    <property type="component" value="Unassembled WGS sequence"/>
</dbReference>
<protein>
    <submittedName>
        <fullName evidence="1">2277_t:CDS:1</fullName>
    </submittedName>
</protein>
<dbReference type="InterPro" id="IPR012337">
    <property type="entry name" value="RNaseH-like_sf"/>
</dbReference>
<feature type="non-terminal residue" evidence="1">
    <location>
        <position position="150"/>
    </location>
</feature>
<evidence type="ECO:0000313" key="1">
    <source>
        <dbReference type="EMBL" id="CAG8800651.1"/>
    </source>
</evidence>
<dbReference type="SUPFAM" id="SSF53098">
    <property type="entry name" value="Ribonuclease H-like"/>
    <property type="match status" value="1"/>
</dbReference>
<gene>
    <name evidence="1" type="ORF">DERYTH_LOCUS23303</name>
</gene>
<dbReference type="AlphaFoldDB" id="A0A9N9P3S5"/>
<feature type="non-terminal residue" evidence="1">
    <location>
        <position position="1"/>
    </location>
</feature>
<sequence length="150" mass="18249">EEYPDEDLAKHIILRLEQRWKQWEQPLLLLAFLLNSSIRDTWFRTNTDNLNFTYLAQFITYYYKVWFEYQLTCILLEFEKYRKYEYSFDHSTYKQFKENILKFWEFVSPSTKELGPLPVRLFGICVNAASVEQLLSSMGFIHTNQRNCLQ</sequence>
<reference evidence="1" key="1">
    <citation type="submission" date="2021-06" db="EMBL/GenBank/DDBJ databases">
        <authorList>
            <person name="Kallberg Y."/>
            <person name="Tangrot J."/>
            <person name="Rosling A."/>
        </authorList>
    </citation>
    <scope>NUCLEOTIDE SEQUENCE</scope>
    <source>
        <strain evidence="1">MA453B</strain>
    </source>
</reference>
<proteinExistence type="predicted"/>
<comment type="caution">
    <text evidence="1">The sequence shown here is derived from an EMBL/GenBank/DDBJ whole genome shotgun (WGS) entry which is preliminary data.</text>
</comment>
<dbReference type="OrthoDB" id="2436883at2759"/>
<evidence type="ECO:0000313" key="2">
    <source>
        <dbReference type="Proteomes" id="UP000789405"/>
    </source>
</evidence>
<dbReference type="EMBL" id="CAJVPY010035072">
    <property type="protein sequence ID" value="CAG8800651.1"/>
    <property type="molecule type" value="Genomic_DNA"/>
</dbReference>